<dbReference type="PANTHER" id="PTHR47178:SF5">
    <property type="entry name" value="FAD-BINDING DOMAIN-CONTAINING PROTEIN"/>
    <property type="match status" value="1"/>
</dbReference>
<evidence type="ECO:0000256" key="6">
    <source>
        <dbReference type="ARBA" id="ARBA00023033"/>
    </source>
</evidence>
<dbReference type="PRINTS" id="PR00420">
    <property type="entry name" value="RNGMNOXGNASE"/>
</dbReference>
<dbReference type="InterPro" id="IPR036188">
    <property type="entry name" value="FAD/NAD-bd_sf"/>
</dbReference>
<dbReference type="Pfam" id="PF01494">
    <property type="entry name" value="FAD_binding_3"/>
    <property type="match status" value="1"/>
</dbReference>
<evidence type="ECO:0000313" key="9">
    <source>
        <dbReference type="Proteomes" id="UP001396898"/>
    </source>
</evidence>
<accession>A0ABR1SGL9</accession>
<reference evidence="8 9" key="1">
    <citation type="submission" date="2023-01" db="EMBL/GenBank/DDBJ databases">
        <title>Analysis of 21 Apiospora genomes using comparative genomics revels a genus with tremendous synthesis potential of carbohydrate active enzymes and secondary metabolites.</title>
        <authorList>
            <person name="Sorensen T."/>
        </authorList>
    </citation>
    <scope>NUCLEOTIDE SEQUENCE [LARGE SCALE GENOMIC DNA]</scope>
    <source>
        <strain evidence="8 9">CBS 20057</strain>
    </source>
</reference>
<dbReference type="EMBL" id="JAQQWI010000006">
    <property type="protein sequence ID" value="KAK8033479.1"/>
    <property type="molecule type" value="Genomic_DNA"/>
</dbReference>
<evidence type="ECO:0000256" key="1">
    <source>
        <dbReference type="ARBA" id="ARBA00001974"/>
    </source>
</evidence>
<keyword evidence="6" id="KW-0503">Monooxygenase</keyword>
<organism evidence="8 9">
    <name type="scientific">Apiospora marii</name>
    <dbReference type="NCBI Taxonomy" id="335849"/>
    <lineage>
        <taxon>Eukaryota</taxon>
        <taxon>Fungi</taxon>
        <taxon>Dikarya</taxon>
        <taxon>Ascomycota</taxon>
        <taxon>Pezizomycotina</taxon>
        <taxon>Sordariomycetes</taxon>
        <taxon>Xylariomycetidae</taxon>
        <taxon>Amphisphaeriales</taxon>
        <taxon>Apiosporaceae</taxon>
        <taxon>Apiospora</taxon>
    </lineage>
</organism>
<evidence type="ECO:0000256" key="4">
    <source>
        <dbReference type="ARBA" id="ARBA00022827"/>
    </source>
</evidence>
<protein>
    <submittedName>
        <fullName evidence="8">Cercosporin toxin biosynthesis protein</fullName>
    </submittedName>
</protein>
<evidence type="ECO:0000256" key="2">
    <source>
        <dbReference type="ARBA" id="ARBA00005179"/>
    </source>
</evidence>
<dbReference type="InterPro" id="IPR002938">
    <property type="entry name" value="FAD-bd"/>
</dbReference>
<dbReference type="Gene3D" id="3.50.50.60">
    <property type="entry name" value="FAD/NAD(P)-binding domain"/>
    <property type="match status" value="1"/>
</dbReference>
<evidence type="ECO:0000313" key="8">
    <source>
        <dbReference type="EMBL" id="KAK8033479.1"/>
    </source>
</evidence>
<sequence length="431" mass="47128">MASASSDPVLIIGAGISGLCLAQGLKKLNVPFKVFERDAEVAARAQGYRVRLLDGCQVIDQVVPAEISELFQATTAVYHFGMHNCDAITGEVQPFFDQQDGSQMVPAGIRPHVTRLDSDGGNPHAAASVDRRVLRDVLLTGISEHVVFGKAYSHFEIGHDAACVTAYFADGSTERGRLLVGADGKWSAVRRQHVPNHVLLDTGLGAFYGKTPLTAELRAIFERDTDLKGLVVVSDAQTLATPLDLLMEEMVWSPEADSTNAVVQVPKDYIYWVLLSERASLPFTEEELTGRLRHGDAAAQATLELTKRWTPELRKIFAGQAPQDTSYISVHSASPDMEAWKPSRYVTLVGDAVHGMPPFAAQGANTALRGVQLLYQAIEQHGVEGLTENIIGQFEAELRVMGVEKIEQSFESGRVAFRLKSPEYQPLKARY</sequence>
<comment type="pathway">
    <text evidence="2">Secondary metabolite biosynthesis.</text>
</comment>
<gene>
    <name evidence="8" type="ORF">PG991_002877</name>
</gene>
<keyword evidence="5" id="KW-0560">Oxidoreductase</keyword>
<proteinExistence type="predicted"/>
<comment type="caution">
    <text evidence="8">The sequence shown here is derived from an EMBL/GenBank/DDBJ whole genome shotgun (WGS) entry which is preliminary data.</text>
</comment>
<keyword evidence="9" id="KW-1185">Reference proteome</keyword>
<evidence type="ECO:0000256" key="5">
    <source>
        <dbReference type="ARBA" id="ARBA00023002"/>
    </source>
</evidence>
<evidence type="ECO:0000259" key="7">
    <source>
        <dbReference type="Pfam" id="PF01494"/>
    </source>
</evidence>
<keyword evidence="4" id="KW-0274">FAD</keyword>
<comment type="cofactor">
    <cofactor evidence="1">
        <name>FAD</name>
        <dbReference type="ChEBI" id="CHEBI:57692"/>
    </cofactor>
</comment>
<name>A0ABR1SGL9_9PEZI</name>
<dbReference type="Proteomes" id="UP001396898">
    <property type="component" value="Unassembled WGS sequence"/>
</dbReference>
<feature type="domain" description="FAD-binding" evidence="7">
    <location>
        <begin position="8"/>
        <end position="378"/>
    </location>
</feature>
<evidence type="ECO:0000256" key="3">
    <source>
        <dbReference type="ARBA" id="ARBA00022630"/>
    </source>
</evidence>
<dbReference type="PANTHER" id="PTHR47178">
    <property type="entry name" value="MONOOXYGENASE, FAD-BINDING"/>
    <property type="match status" value="1"/>
</dbReference>
<dbReference type="SUPFAM" id="SSF51905">
    <property type="entry name" value="FAD/NAD(P)-binding domain"/>
    <property type="match status" value="1"/>
</dbReference>
<keyword evidence="3" id="KW-0285">Flavoprotein</keyword>